<gene>
    <name evidence="6" type="ORF">CQW49_01430</name>
</gene>
<dbReference type="PANTHER" id="PTHR42852">
    <property type="entry name" value="THIOL:DISULFIDE INTERCHANGE PROTEIN DSBE"/>
    <property type="match status" value="1"/>
</dbReference>
<dbReference type="InterPro" id="IPR013740">
    <property type="entry name" value="Redoxin"/>
</dbReference>
<dbReference type="Gene3D" id="3.40.30.10">
    <property type="entry name" value="Glutaredoxin"/>
    <property type="match status" value="1"/>
</dbReference>
<evidence type="ECO:0000313" key="7">
    <source>
        <dbReference type="Proteomes" id="UP000230709"/>
    </source>
</evidence>
<keyword evidence="2" id="KW-0201">Cytochrome c-type biogenesis</keyword>
<keyword evidence="7" id="KW-1185">Reference proteome</keyword>
<name>A0A2D2CVC8_METT3</name>
<evidence type="ECO:0000259" key="5">
    <source>
        <dbReference type="PROSITE" id="PS51352"/>
    </source>
</evidence>
<dbReference type="STRING" id="595536.GCA_000178815_00658"/>
<keyword evidence="3" id="KW-1015">Disulfide bond</keyword>
<sequence length="187" mass="19881">MNYDNRQESAGFSRRGLLLTAGAGLVATVAIRKDWAGRLFNPLSLESFELAASPGLVDASGRPLPGLSSRALSERRSILNFWASWCPSCREEHELLVQLAARSPAPILGAAVRDDPDHVRDYLARSGNPYAAVGLDSRAQLQRALGARGVPATFVIGPGPVIELALHGPLDAQILDAQLLPALSKPA</sequence>
<dbReference type="PROSITE" id="PS00194">
    <property type="entry name" value="THIOREDOXIN_1"/>
    <property type="match status" value="1"/>
</dbReference>
<proteinExistence type="predicted"/>
<dbReference type="InterPro" id="IPR013766">
    <property type="entry name" value="Thioredoxin_domain"/>
</dbReference>
<dbReference type="PROSITE" id="PS51352">
    <property type="entry name" value="THIOREDOXIN_2"/>
    <property type="match status" value="1"/>
</dbReference>
<dbReference type="SUPFAM" id="SSF52833">
    <property type="entry name" value="Thioredoxin-like"/>
    <property type="match status" value="1"/>
</dbReference>
<reference evidence="7" key="1">
    <citation type="submission" date="2017-10" db="EMBL/GenBank/DDBJ databases">
        <title>Completed PacBio SMRT sequence of Methylosinus trichosporium OB3b reveals presence of a third large plasmid.</title>
        <authorList>
            <person name="Charles T.C."/>
            <person name="Lynch M.D.J."/>
            <person name="Heil J.R."/>
            <person name="Cheng J."/>
        </authorList>
    </citation>
    <scope>NUCLEOTIDE SEQUENCE [LARGE SCALE GENOMIC DNA]</scope>
    <source>
        <strain evidence="7">OB3b</strain>
    </source>
</reference>
<dbReference type="Pfam" id="PF08534">
    <property type="entry name" value="Redoxin"/>
    <property type="match status" value="1"/>
</dbReference>
<dbReference type="PANTHER" id="PTHR42852:SF6">
    <property type="entry name" value="THIOL:DISULFIDE INTERCHANGE PROTEIN DSBE"/>
    <property type="match status" value="1"/>
</dbReference>
<dbReference type="GO" id="GO:0030313">
    <property type="term" value="C:cell envelope"/>
    <property type="evidence" value="ECO:0007669"/>
    <property type="project" value="UniProtKB-SubCell"/>
</dbReference>
<dbReference type="EMBL" id="CP023737">
    <property type="protein sequence ID" value="ATQ66703.1"/>
    <property type="molecule type" value="Genomic_DNA"/>
</dbReference>
<evidence type="ECO:0000256" key="1">
    <source>
        <dbReference type="ARBA" id="ARBA00004196"/>
    </source>
</evidence>
<accession>A0A2D2CVC8</accession>
<feature type="domain" description="Thioredoxin" evidence="5">
    <location>
        <begin position="39"/>
        <end position="185"/>
    </location>
</feature>
<dbReference type="GO" id="GO:0017004">
    <property type="term" value="P:cytochrome complex assembly"/>
    <property type="evidence" value="ECO:0007669"/>
    <property type="project" value="UniProtKB-KW"/>
</dbReference>
<comment type="subcellular location">
    <subcellularLocation>
        <location evidence="1">Cell envelope</location>
    </subcellularLocation>
</comment>
<evidence type="ECO:0000313" key="6">
    <source>
        <dbReference type="EMBL" id="ATQ66703.1"/>
    </source>
</evidence>
<evidence type="ECO:0000256" key="3">
    <source>
        <dbReference type="ARBA" id="ARBA00023157"/>
    </source>
</evidence>
<dbReference type="Proteomes" id="UP000230709">
    <property type="component" value="Chromosome"/>
</dbReference>
<dbReference type="KEGG" id="mtw:CQW49_01430"/>
<dbReference type="InterPro" id="IPR036249">
    <property type="entry name" value="Thioredoxin-like_sf"/>
</dbReference>
<keyword evidence="4" id="KW-0676">Redox-active center</keyword>
<dbReference type="AlphaFoldDB" id="A0A2D2CVC8"/>
<dbReference type="RefSeq" id="WP_003610790.1">
    <property type="nucleotide sequence ID" value="NZ_ADVE02000001.1"/>
</dbReference>
<evidence type="ECO:0000256" key="4">
    <source>
        <dbReference type="ARBA" id="ARBA00023284"/>
    </source>
</evidence>
<protein>
    <submittedName>
        <fullName evidence="6">Redoxin</fullName>
    </submittedName>
</protein>
<organism evidence="6 7">
    <name type="scientific">Methylosinus trichosporium (strain ATCC 35070 / NCIMB 11131 / UNIQEM 75 / OB3b)</name>
    <dbReference type="NCBI Taxonomy" id="595536"/>
    <lineage>
        <taxon>Bacteria</taxon>
        <taxon>Pseudomonadati</taxon>
        <taxon>Pseudomonadota</taxon>
        <taxon>Alphaproteobacteria</taxon>
        <taxon>Hyphomicrobiales</taxon>
        <taxon>Methylocystaceae</taxon>
        <taxon>Methylosinus</taxon>
    </lineage>
</organism>
<dbReference type="InterPro" id="IPR050553">
    <property type="entry name" value="Thioredoxin_ResA/DsbE_sf"/>
</dbReference>
<dbReference type="InterPro" id="IPR017937">
    <property type="entry name" value="Thioredoxin_CS"/>
</dbReference>
<dbReference type="GO" id="GO:0015036">
    <property type="term" value="F:disulfide oxidoreductase activity"/>
    <property type="evidence" value="ECO:0007669"/>
    <property type="project" value="UniProtKB-ARBA"/>
</dbReference>
<evidence type="ECO:0000256" key="2">
    <source>
        <dbReference type="ARBA" id="ARBA00022748"/>
    </source>
</evidence>